<accession>A0A510NW18</accession>
<evidence type="ECO:0000313" key="2">
    <source>
        <dbReference type="EMBL" id="GAM36448.1"/>
    </source>
</evidence>
<dbReference type="Proteomes" id="UP000053095">
    <property type="component" value="Unassembled WGS sequence"/>
</dbReference>
<name>A0A510NW18_TALPI</name>
<gene>
    <name evidence="2" type="ORF">TCE0_018f05550</name>
</gene>
<feature type="region of interest" description="Disordered" evidence="1">
    <location>
        <begin position="142"/>
        <end position="173"/>
    </location>
</feature>
<feature type="compositionally biased region" description="Basic and acidic residues" evidence="1">
    <location>
        <begin position="163"/>
        <end position="173"/>
    </location>
</feature>
<keyword evidence="3" id="KW-1185">Reference proteome</keyword>
<evidence type="ECO:0000256" key="1">
    <source>
        <dbReference type="SAM" id="MobiDB-lite"/>
    </source>
</evidence>
<evidence type="ECO:0000313" key="3">
    <source>
        <dbReference type="Proteomes" id="UP000053095"/>
    </source>
</evidence>
<dbReference type="AlphaFoldDB" id="A0A510NW18"/>
<protein>
    <submittedName>
        <fullName evidence="2">Uncharacterized protein</fullName>
    </submittedName>
</protein>
<dbReference type="EMBL" id="DF933814">
    <property type="protein sequence ID" value="GAM36448.1"/>
    <property type="molecule type" value="Genomic_DNA"/>
</dbReference>
<reference evidence="3" key="1">
    <citation type="journal article" date="2015" name="Genome Announc.">
        <title>Draft genome sequence of Talaromyces cellulolyticus strain Y-94, a source of lignocellulosic biomass-degrading enzymes.</title>
        <authorList>
            <person name="Fujii T."/>
            <person name="Koike H."/>
            <person name="Sawayama S."/>
            <person name="Yano S."/>
            <person name="Inoue H."/>
        </authorList>
    </citation>
    <scope>NUCLEOTIDE SEQUENCE [LARGE SCALE GENOMIC DNA]</scope>
    <source>
        <strain evidence="3">Y-94</strain>
    </source>
</reference>
<sequence>MARNRLRRLCKTCCVAPIAYHLFPAGQMPNMQLTTSQQTKHAFTFSAFARTPCRCEDTLWLCESCGLALGKNDSTYRRVWTWRTRYGAYLGTGLGTGIGEGCQGVKCGKGEECLAASAIELEVDCEADESAITIPHHHKYDPDGHLSGHAASPPGIDGLSLNERTDGHQHDDEPGYLRQEIVGIGGVVKRKVKKRVVVGACVEEYDDERETGKYLQREADGLERSWCGWCWRVVPSRKDWEQGVVPI</sequence>
<proteinExistence type="predicted"/>
<organism evidence="2 3">
    <name type="scientific">Talaromyces pinophilus</name>
    <name type="common">Penicillium pinophilum</name>
    <dbReference type="NCBI Taxonomy" id="128442"/>
    <lineage>
        <taxon>Eukaryota</taxon>
        <taxon>Fungi</taxon>
        <taxon>Dikarya</taxon>
        <taxon>Ascomycota</taxon>
        <taxon>Pezizomycotina</taxon>
        <taxon>Eurotiomycetes</taxon>
        <taxon>Eurotiomycetidae</taxon>
        <taxon>Eurotiales</taxon>
        <taxon>Trichocomaceae</taxon>
        <taxon>Talaromyces</taxon>
        <taxon>Talaromyces sect. Talaromyces</taxon>
    </lineage>
</organism>